<feature type="domain" description="Ketoreductase" evidence="4">
    <location>
        <begin position="3"/>
        <end position="181"/>
    </location>
</feature>
<organism evidence="5 6">
    <name type="scientific">Thermostichus vulcanus str. 'Rupite'</name>
    <dbReference type="NCBI Taxonomy" id="2813851"/>
    <lineage>
        <taxon>Bacteria</taxon>
        <taxon>Bacillati</taxon>
        <taxon>Cyanobacteriota</taxon>
        <taxon>Cyanophyceae</taxon>
        <taxon>Thermostichales</taxon>
        <taxon>Thermostichaceae</taxon>
        <taxon>Thermostichus</taxon>
    </lineage>
</organism>
<evidence type="ECO:0000256" key="1">
    <source>
        <dbReference type="ARBA" id="ARBA00006484"/>
    </source>
</evidence>
<dbReference type="Proteomes" id="UP000830835">
    <property type="component" value="Unassembled WGS sequence"/>
</dbReference>
<evidence type="ECO:0000256" key="3">
    <source>
        <dbReference type="RuleBase" id="RU000363"/>
    </source>
</evidence>
<dbReference type="PROSITE" id="PS00061">
    <property type="entry name" value="ADH_SHORT"/>
    <property type="match status" value="1"/>
</dbReference>
<dbReference type="InterPro" id="IPR036291">
    <property type="entry name" value="NAD(P)-bd_dom_sf"/>
</dbReference>
<dbReference type="InterPro" id="IPR057326">
    <property type="entry name" value="KR_dom"/>
</dbReference>
<dbReference type="SMART" id="SM00822">
    <property type="entry name" value="PKS_KR"/>
    <property type="match status" value="1"/>
</dbReference>
<evidence type="ECO:0000259" key="4">
    <source>
        <dbReference type="SMART" id="SM00822"/>
    </source>
</evidence>
<dbReference type="PANTHER" id="PTHR44196:SF1">
    <property type="entry name" value="DEHYDROGENASE_REDUCTASE SDR FAMILY MEMBER 7B"/>
    <property type="match status" value="1"/>
</dbReference>
<reference evidence="5" key="1">
    <citation type="submission" date="2021-02" db="EMBL/GenBank/DDBJ databases">
        <title>The CRISPR/cas machinery reduction and long-range gene transfer in the hot spring cyanobacterium Synechococcus.</title>
        <authorList>
            <person name="Dvorak P."/>
            <person name="Jahodarova E."/>
            <person name="Hasler P."/>
            <person name="Poulickova A."/>
        </authorList>
    </citation>
    <scope>NUCLEOTIDE SEQUENCE</scope>
    <source>
        <strain evidence="5">Rupite</strain>
    </source>
</reference>
<keyword evidence="2" id="KW-0560">Oxidoreductase</keyword>
<dbReference type="InterPro" id="IPR020904">
    <property type="entry name" value="Sc_DH/Rdtase_CS"/>
</dbReference>
<comment type="similarity">
    <text evidence="1 3">Belongs to the short-chain dehydrogenases/reductases (SDR) family.</text>
</comment>
<sequence>MVDVVLITGASEGIGRATAFAFARQGYRLSLAARTPETLRQTAIDLEQSLNAEVLAIPTDVTQPEQVQSLVERTLDRYGHIDCLINNAGICLSGPFLQTTPDHWQQLMAVNFWGYIHTIRAVLPHMLKRKQGQIVNVGSIGGKMPLPHMSAYCASKYAVSGLTEALRLELKPQGIHVIGVHPGIVNSDFLKRAIFLDELQSATSANDHDASDTGSPAREQMEQALESFLVSQPEEVATAIWEAVRESKSEVVVGMAQWAVGAYALFPGLIGPILRDASR</sequence>
<protein>
    <submittedName>
        <fullName evidence="5">SDR family oxidoreductase</fullName>
    </submittedName>
</protein>
<evidence type="ECO:0000313" key="5">
    <source>
        <dbReference type="EMBL" id="MCJ2543385.1"/>
    </source>
</evidence>
<evidence type="ECO:0000313" key="6">
    <source>
        <dbReference type="Proteomes" id="UP000830835"/>
    </source>
</evidence>
<dbReference type="InterPro" id="IPR002347">
    <property type="entry name" value="SDR_fam"/>
</dbReference>
<dbReference type="PANTHER" id="PTHR44196">
    <property type="entry name" value="DEHYDROGENASE/REDUCTASE SDR FAMILY MEMBER 7B"/>
    <property type="match status" value="1"/>
</dbReference>
<dbReference type="NCBIfam" id="NF004825">
    <property type="entry name" value="PRK06181.1"/>
    <property type="match status" value="1"/>
</dbReference>
<evidence type="ECO:0000256" key="2">
    <source>
        <dbReference type="ARBA" id="ARBA00023002"/>
    </source>
</evidence>
<dbReference type="Pfam" id="PF00106">
    <property type="entry name" value="adh_short"/>
    <property type="match status" value="1"/>
</dbReference>
<comment type="caution">
    <text evidence="5">The sequence shown here is derived from an EMBL/GenBank/DDBJ whole genome shotgun (WGS) entry which is preliminary data.</text>
</comment>
<proteinExistence type="inferred from homology"/>
<dbReference type="PRINTS" id="PR00080">
    <property type="entry name" value="SDRFAMILY"/>
</dbReference>
<dbReference type="RefSeq" id="WP_244350668.1">
    <property type="nucleotide sequence ID" value="NZ_JAFIRA010000027.1"/>
</dbReference>
<accession>A0ABT0CDI7</accession>
<dbReference type="CDD" id="cd05374">
    <property type="entry name" value="17beta-HSD-like_SDR_c"/>
    <property type="match status" value="1"/>
</dbReference>
<gene>
    <name evidence="5" type="ORF">JX360_10775</name>
</gene>
<dbReference type="Gene3D" id="3.40.50.720">
    <property type="entry name" value="NAD(P)-binding Rossmann-like Domain"/>
    <property type="match status" value="1"/>
</dbReference>
<dbReference type="SUPFAM" id="SSF51735">
    <property type="entry name" value="NAD(P)-binding Rossmann-fold domains"/>
    <property type="match status" value="1"/>
</dbReference>
<keyword evidence="6" id="KW-1185">Reference proteome</keyword>
<dbReference type="PRINTS" id="PR00081">
    <property type="entry name" value="GDHRDH"/>
</dbReference>
<dbReference type="EMBL" id="JAFIRA010000027">
    <property type="protein sequence ID" value="MCJ2543385.1"/>
    <property type="molecule type" value="Genomic_DNA"/>
</dbReference>
<name>A0ABT0CDI7_THEVL</name>